<dbReference type="Pfam" id="PF03772">
    <property type="entry name" value="Competence"/>
    <property type="match status" value="1"/>
</dbReference>
<feature type="transmembrane region" description="Helical" evidence="7">
    <location>
        <begin position="302"/>
        <end position="318"/>
    </location>
</feature>
<name>A0A1H9Q879_9ACTN</name>
<dbReference type="InterPro" id="IPR004477">
    <property type="entry name" value="ComEC_N"/>
</dbReference>
<sequence>MSPSRDGYRDADPGHPVTDGPGTWPDRDEPLPGSARADLRLVAPALCAWAVAWAVLAVPHPIAWGIGAALGGLAAWGAHRKRWLLAGCALVGLSSAVCALAQTELVGTSLLAQAGRDHAVVEVVATVRSDPREFGARAGLPPAAVVRVSVQQAQIHGQTSRLRVPAELVASGDRRRELMALGVGQRITVLGKASEPSDRTRATAARIAVSSAPRILAPPGPLDTVLNRVRAALVSSMSASTPEQAGLVPALVVGDVSGLSSSLEADFKTAGLTHLTAVSGTNLTLMLIFVLSCARMLGVRGWALRTLAFPVVIGFIVLCRSEPSVVRAAAMGLVALAATGRRGVGPPGLRQLSVAVWVLVLADPWLARSWGFALSAAATGGILCWAGRWQRRMRRWAGAWLAESICVPLAAQIATQPLVTALSGSVSMSAVAANALVAPFVGPVTVLGMAAGAAGVVLPSVGVALGWLAGWCAETIILVAHRAADLPATTLSWPATPLAVMVLCAMCAALAWLIDRLIARPLLCLLLALAAVGACLWRPQPPGWPDDWTVISCDVGQGDATLVRTGPTTAILVDTGPEPDAMAGCLRNSAITRVALLVISHFHADHVGGLDGVYRVARVDAALINPLASPVREAARVRETLAGHATPMRSAAAGDRFGVGTASWQTLQAAAGAAGTAGGAVKDGVGPTGGEGESAAENDSSILGRISVPGLSVLVTGDMGASAQRIALASGLDLHADVLKVPHHGSADQDEDFLAATGARVALVSAGKDNGYGHPTPRTLARLARHAMTTARTDQQGDVAVRQLGEGRLQLVSRR</sequence>
<feature type="transmembrane region" description="Helical" evidence="7">
    <location>
        <begin position="365"/>
        <end position="385"/>
    </location>
</feature>
<dbReference type="InterPro" id="IPR036866">
    <property type="entry name" value="RibonucZ/Hydroxyglut_hydro"/>
</dbReference>
<dbReference type="STRING" id="64702.SAMN05443377_102189"/>
<protein>
    <submittedName>
        <fullName evidence="9">Competence protein ComEC</fullName>
    </submittedName>
</protein>
<feature type="transmembrane region" description="Helical" evidence="7">
    <location>
        <begin position="435"/>
        <end position="458"/>
    </location>
</feature>
<proteinExistence type="predicted"/>
<keyword evidence="2" id="KW-1003">Cell membrane</keyword>
<evidence type="ECO:0000256" key="3">
    <source>
        <dbReference type="ARBA" id="ARBA00022692"/>
    </source>
</evidence>
<evidence type="ECO:0000313" key="9">
    <source>
        <dbReference type="EMBL" id="SER56637.1"/>
    </source>
</evidence>
<dbReference type="PANTHER" id="PTHR30619:SF1">
    <property type="entry name" value="RECOMBINATION PROTEIN 2"/>
    <property type="match status" value="1"/>
</dbReference>
<keyword evidence="10" id="KW-1185">Reference proteome</keyword>
<feature type="transmembrane region" description="Helical" evidence="7">
    <location>
        <begin position="496"/>
        <end position="514"/>
    </location>
</feature>
<feature type="compositionally biased region" description="Basic and acidic residues" evidence="6">
    <location>
        <begin position="1"/>
        <end position="13"/>
    </location>
</feature>
<keyword evidence="5 7" id="KW-0472">Membrane</keyword>
<accession>A0A1H9Q879</accession>
<evidence type="ECO:0000256" key="1">
    <source>
        <dbReference type="ARBA" id="ARBA00004651"/>
    </source>
</evidence>
<evidence type="ECO:0000259" key="8">
    <source>
        <dbReference type="SMART" id="SM00849"/>
    </source>
</evidence>
<dbReference type="Gene3D" id="3.60.15.10">
    <property type="entry name" value="Ribonuclease Z/Hydroxyacylglutathione hydrolase-like"/>
    <property type="match status" value="1"/>
</dbReference>
<evidence type="ECO:0000256" key="5">
    <source>
        <dbReference type="ARBA" id="ARBA00023136"/>
    </source>
</evidence>
<dbReference type="GO" id="GO:0005886">
    <property type="term" value="C:plasma membrane"/>
    <property type="evidence" value="ECO:0007669"/>
    <property type="project" value="UniProtKB-SubCell"/>
</dbReference>
<dbReference type="NCBIfam" id="TIGR00360">
    <property type="entry name" value="ComEC_N-term"/>
    <property type="match status" value="1"/>
</dbReference>
<dbReference type="InterPro" id="IPR001279">
    <property type="entry name" value="Metallo-B-lactamas"/>
</dbReference>
<evidence type="ECO:0000256" key="7">
    <source>
        <dbReference type="SAM" id="Phobius"/>
    </source>
</evidence>
<organism evidence="9 10">
    <name type="scientific">Propionibacterium cyclohexanicum</name>
    <dbReference type="NCBI Taxonomy" id="64702"/>
    <lineage>
        <taxon>Bacteria</taxon>
        <taxon>Bacillati</taxon>
        <taxon>Actinomycetota</taxon>
        <taxon>Actinomycetes</taxon>
        <taxon>Propionibacteriales</taxon>
        <taxon>Propionibacteriaceae</taxon>
        <taxon>Propionibacterium</taxon>
    </lineage>
</organism>
<gene>
    <name evidence="9" type="ORF">SAMN05443377_102189</name>
</gene>
<feature type="transmembrane region" description="Helical" evidence="7">
    <location>
        <begin position="271"/>
        <end position="290"/>
    </location>
</feature>
<dbReference type="InterPro" id="IPR035681">
    <property type="entry name" value="ComA-like_MBL"/>
</dbReference>
<dbReference type="Pfam" id="PF00753">
    <property type="entry name" value="Lactamase_B"/>
    <property type="match status" value="1"/>
</dbReference>
<feature type="domain" description="Metallo-beta-lactamase" evidence="8">
    <location>
        <begin position="557"/>
        <end position="768"/>
    </location>
</feature>
<dbReference type="Proteomes" id="UP000198815">
    <property type="component" value="Unassembled WGS sequence"/>
</dbReference>
<feature type="region of interest" description="Disordered" evidence="6">
    <location>
        <begin position="1"/>
        <end position="31"/>
    </location>
</feature>
<keyword evidence="3 7" id="KW-0812">Transmembrane</keyword>
<reference evidence="9 10" key="1">
    <citation type="submission" date="2016-10" db="EMBL/GenBank/DDBJ databases">
        <authorList>
            <person name="de Groot N.N."/>
        </authorList>
    </citation>
    <scope>NUCLEOTIDE SEQUENCE [LARGE SCALE GENOMIC DNA]</scope>
    <source>
        <strain evidence="9 10">DSM 16859</strain>
    </source>
</reference>
<keyword evidence="4 7" id="KW-1133">Transmembrane helix</keyword>
<evidence type="ECO:0000256" key="6">
    <source>
        <dbReference type="SAM" id="MobiDB-lite"/>
    </source>
</evidence>
<dbReference type="InterPro" id="IPR052159">
    <property type="entry name" value="Competence_DNA_uptake"/>
</dbReference>
<dbReference type="SMART" id="SM00849">
    <property type="entry name" value="Lactamase_B"/>
    <property type="match status" value="1"/>
</dbReference>
<evidence type="ECO:0000256" key="2">
    <source>
        <dbReference type="ARBA" id="ARBA00022475"/>
    </source>
</evidence>
<feature type="transmembrane region" description="Helical" evidence="7">
    <location>
        <begin position="83"/>
        <end position="102"/>
    </location>
</feature>
<dbReference type="AlphaFoldDB" id="A0A1H9Q879"/>
<evidence type="ECO:0000313" key="10">
    <source>
        <dbReference type="Proteomes" id="UP000198815"/>
    </source>
</evidence>
<dbReference type="CDD" id="cd07731">
    <property type="entry name" value="ComA-like_MBL-fold"/>
    <property type="match status" value="1"/>
</dbReference>
<dbReference type="SUPFAM" id="SSF56281">
    <property type="entry name" value="Metallo-hydrolase/oxidoreductase"/>
    <property type="match status" value="1"/>
</dbReference>
<feature type="transmembrane region" description="Helical" evidence="7">
    <location>
        <begin position="465"/>
        <end position="484"/>
    </location>
</feature>
<comment type="subcellular location">
    <subcellularLocation>
        <location evidence="1">Cell membrane</location>
        <topology evidence="1">Multi-pass membrane protein</topology>
    </subcellularLocation>
</comment>
<feature type="region of interest" description="Disordered" evidence="6">
    <location>
        <begin position="677"/>
        <end position="700"/>
    </location>
</feature>
<dbReference type="EMBL" id="FOGZ01000002">
    <property type="protein sequence ID" value="SER56637.1"/>
    <property type="molecule type" value="Genomic_DNA"/>
</dbReference>
<evidence type="ECO:0000256" key="4">
    <source>
        <dbReference type="ARBA" id="ARBA00022989"/>
    </source>
</evidence>
<dbReference type="PANTHER" id="PTHR30619">
    <property type="entry name" value="DNA INTERNALIZATION/COMPETENCE PROTEIN COMEC/REC2"/>
    <property type="match status" value="1"/>
</dbReference>